<dbReference type="PANTHER" id="PTHR12085">
    <property type="entry name" value="SERINE/THREONINE-PROTEIN PHOSPHATASE 2A REGULATORY SUBUNIT B'' SUBUNIT GAMMA"/>
    <property type="match status" value="1"/>
</dbReference>
<dbReference type="OrthoDB" id="10265007at2759"/>
<feature type="domain" description="EF-hand" evidence="4">
    <location>
        <begin position="212"/>
        <end position="247"/>
    </location>
</feature>
<sequence>MSAQSQSKASILAAKLAAYNAKHGKYDSPEELVSAEERQFAEETAVIRRAIDDEAAQSIKTPLTPTFYLKAANPAAHSIIEKVNNAATTMELDLRASQIEEFDDPAHKKVLDLLTANGGRKSITLSEYMKVMEEFRQWRSDRIKNGLPAQESAPSGVPQHVALPVEMPINTFRFVPCTRPELNMEMFITCPREISGGGVDCQQLFQKFSKQVARLKCEAELLMFDSDGDGKLSEEDLDSYIRYLMPSMPVVGRTPADSIPFYVCAVSRRLFWAIDQSNRGSIRISDLIRSDVMDEWLDLQLARDDPPRNWFSSAVTTQLYEKFLLLDSNESGMLTAANMKRYKKGIPMVVDDGLPQDVSPLSTLFIDRVFEISALYKSEMDYKSFVDFVIAVEFLPQCSRPQYFWSIFDLDGTGVLTPMTVLHFFRETYQKLVDAGVEAPPLELVVQELFDIIPTKENLRITRQEFLAAPLSAGLLSALLIDCLAFWTIENREHK</sequence>
<dbReference type="PROSITE" id="PS00018">
    <property type="entry name" value="EF_HAND_1"/>
    <property type="match status" value="1"/>
</dbReference>
<comment type="subcellular location">
    <subcellularLocation>
        <location evidence="1">Cytoplasm</location>
    </subcellularLocation>
</comment>
<dbReference type="PROSITE" id="PS50222">
    <property type="entry name" value="EF_HAND_2"/>
    <property type="match status" value="1"/>
</dbReference>
<dbReference type="GO" id="GO:0000226">
    <property type="term" value="P:microtubule cytoskeleton organization"/>
    <property type="evidence" value="ECO:0007669"/>
    <property type="project" value="TreeGrafter"/>
</dbReference>
<dbReference type="InterPro" id="IPR039865">
    <property type="entry name" value="PPP2R3C"/>
</dbReference>
<dbReference type="InterPro" id="IPR002048">
    <property type="entry name" value="EF_hand_dom"/>
</dbReference>
<keyword evidence="2" id="KW-0963">Cytoplasm</keyword>
<organism evidence="5 6">
    <name type="scientific">Bodo saltans</name>
    <name type="common">Flagellated protozoan</name>
    <dbReference type="NCBI Taxonomy" id="75058"/>
    <lineage>
        <taxon>Eukaryota</taxon>
        <taxon>Discoba</taxon>
        <taxon>Euglenozoa</taxon>
        <taxon>Kinetoplastea</taxon>
        <taxon>Metakinetoplastina</taxon>
        <taxon>Eubodonida</taxon>
        <taxon>Bodonidae</taxon>
        <taxon>Bodo</taxon>
    </lineage>
</organism>
<protein>
    <submittedName>
        <fullName evidence="5">Calcium-binding protein, putative</fullName>
    </submittedName>
</protein>
<dbReference type="Proteomes" id="UP000051952">
    <property type="component" value="Unassembled WGS sequence"/>
</dbReference>
<dbReference type="GO" id="GO:0005509">
    <property type="term" value="F:calcium ion binding"/>
    <property type="evidence" value="ECO:0007669"/>
    <property type="project" value="InterPro"/>
</dbReference>
<dbReference type="GO" id="GO:0035303">
    <property type="term" value="P:regulation of dephosphorylation"/>
    <property type="evidence" value="ECO:0007669"/>
    <property type="project" value="InterPro"/>
</dbReference>
<dbReference type="VEuPathDB" id="TriTrypDB:BSAL_28860"/>
<evidence type="ECO:0000259" key="4">
    <source>
        <dbReference type="PROSITE" id="PS50222"/>
    </source>
</evidence>
<keyword evidence="6" id="KW-1185">Reference proteome</keyword>
<dbReference type="InterPro" id="IPR011992">
    <property type="entry name" value="EF-hand-dom_pair"/>
</dbReference>
<dbReference type="GO" id="GO:0005737">
    <property type="term" value="C:cytoplasm"/>
    <property type="evidence" value="ECO:0007669"/>
    <property type="project" value="UniProtKB-SubCell"/>
</dbReference>
<evidence type="ECO:0000256" key="1">
    <source>
        <dbReference type="ARBA" id="ARBA00004496"/>
    </source>
</evidence>
<dbReference type="OMA" id="AMPWARN"/>
<dbReference type="EMBL" id="CYKH01001865">
    <property type="protein sequence ID" value="CUG90800.1"/>
    <property type="molecule type" value="Genomic_DNA"/>
</dbReference>
<evidence type="ECO:0000313" key="6">
    <source>
        <dbReference type="Proteomes" id="UP000051952"/>
    </source>
</evidence>
<dbReference type="PANTHER" id="PTHR12085:SF3">
    <property type="entry name" value="SERINE_THREONINE-PROTEIN PHOSPHATASE 2A REGULATORY SUBUNIT B'' SUBUNIT GAMMA"/>
    <property type="match status" value="1"/>
</dbReference>
<keyword evidence="3" id="KW-0106">Calcium</keyword>
<dbReference type="SUPFAM" id="SSF47473">
    <property type="entry name" value="EF-hand"/>
    <property type="match status" value="2"/>
</dbReference>
<name>A0A0S4JLK3_BODSA</name>
<dbReference type="InterPro" id="IPR018247">
    <property type="entry name" value="EF_Hand_1_Ca_BS"/>
</dbReference>
<dbReference type="AlphaFoldDB" id="A0A0S4JLK3"/>
<evidence type="ECO:0000313" key="5">
    <source>
        <dbReference type="EMBL" id="CUG90800.1"/>
    </source>
</evidence>
<dbReference type="GO" id="GO:0030865">
    <property type="term" value="P:cortical cytoskeleton organization"/>
    <property type="evidence" value="ECO:0007669"/>
    <property type="project" value="TreeGrafter"/>
</dbReference>
<proteinExistence type="predicted"/>
<gene>
    <name evidence="5" type="ORF">BSAL_28860</name>
</gene>
<dbReference type="Gene3D" id="1.10.238.10">
    <property type="entry name" value="EF-hand"/>
    <property type="match status" value="1"/>
</dbReference>
<dbReference type="GO" id="GO:0005819">
    <property type="term" value="C:spindle"/>
    <property type="evidence" value="ECO:0007669"/>
    <property type="project" value="TreeGrafter"/>
</dbReference>
<evidence type="ECO:0000256" key="2">
    <source>
        <dbReference type="ARBA" id="ARBA00022490"/>
    </source>
</evidence>
<reference evidence="6" key="1">
    <citation type="submission" date="2015-09" db="EMBL/GenBank/DDBJ databases">
        <authorList>
            <consortium name="Pathogen Informatics"/>
        </authorList>
    </citation>
    <scope>NUCLEOTIDE SEQUENCE [LARGE SCALE GENOMIC DNA]</scope>
    <source>
        <strain evidence="6">Lake Konstanz</strain>
    </source>
</reference>
<evidence type="ECO:0000256" key="3">
    <source>
        <dbReference type="ARBA" id="ARBA00022837"/>
    </source>
</evidence>
<accession>A0A0S4JLK3</accession>